<dbReference type="Gene3D" id="3.30.300.30">
    <property type="match status" value="1"/>
</dbReference>
<dbReference type="InterPro" id="IPR020845">
    <property type="entry name" value="AMP-binding_CS"/>
</dbReference>
<dbReference type="EMBL" id="CP098747">
    <property type="protein sequence ID" value="USG60922.1"/>
    <property type="molecule type" value="Genomic_DNA"/>
</dbReference>
<dbReference type="PANTHER" id="PTHR43767:SF1">
    <property type="entry name" value="NONRIBOSOMAL PEPTIDE SYNTHASE PES1 (EUROFUNG)-RELATED"/>
    <property type="match status" value="1"/>
</dbReference>
<evidence type="ECO:0000313" key="4">
    <source>
        <dbReference type="Proteomes" id="UP001056291"/>
    </source>
</evidence>
<protein>
    <submittedName>
        <fullName evidence="3">Acyl-CoA synthetase</fullName>
    </submittedName>
</protein>
<evidence type="ECO:0000259" key="1">
    <source>
        <dbReference type="Pfam" id="PF00501"/>
    </source>
</evidence>
<dbReference type="InterPro" id="IPR025110">
    <property type="entry name" value="AMP-bd_C"/>
</dbReference>
<feature type="domain" description="AMP-binding enzyme C-terminal" evidence="2">
    <location>
        <begin position="477"/>
        <end position="552"/>
    </location>
</feature>
<dbReference type="PANTHER" id="PTHR43767">
    <property type="entry name" value="LONG-CHAIN-FATTY-ACID--COA LIGASE"/>
    <property type="match status" value="1"/>
</dbReference>
<dbReference type="Proteomes" id="UP001056291">
    <property type="component" value="Chromosome"/>
</dbReference>
<gene>
    <name evidence="3" type="ORF">NBZ79_17325</name>
</gene>
<dbReference type="Pfam" id="PF00501">
    <property type="entry name" value="AMP-binding"/>
    <property type="match status" value="1"/>
</dbReference>
<evidence type="ECO:0000259" key="2">
    <source>
        <dbReference type="Pfam" id="PF13193"/>
    </source>
</evidence>
<feature type="domain" description="AMP-dependent synthetase/ligase" evidence="1">
    <location>
        <begin position="42"/>
        <end position="425"/>
    </location>
</feature>
<dbReference type="SUPFAM" id="SSF56801">
    <property type="entry name" value="Acetyl-CoA synthetase-like"/>
    <property type="match status" value="1"/>
</dbReference>
<organism evidence="3 4">
    <name type="scientific">Sneathiella marina</name>
    <dbReference type="NCBI Taxonomy" id="2950108"/>
    <lineage>
        <taxon>Bacteria</taxon>
        <taxon>Pseudomonadati</taxon>
        <taxon>Pseudomonadota</taxon>
        <taxon>Alphaproteobacteria</taxon>
        <taxon>Sneathiellales</taxon>
        <taxon>Sneathiellaceae</taxon>
        <taxon>Sneathiella</taxon>
    </lineage>
</organism>
<dbReference type="Pfam" id="PF13193">
    <property type="entry name" value="AMP-binding_C"/>
    <property type="match status" value="1"/>
</dbReference>
<dbReference type="PROSITE" id="PS00455">
    <property type="entry name" value="AMP_BINDING"/>
    <property type="match status" value="1"/>
</dbReference>
<reference evidence="3" key="1">
    <citation type="submission" date="2022-06" db="EMBL/GenBank/DDBJ databases">
        <title>Sneathiella actinostolidae sp. nov., isolated from a sea anemonein the Western Pacific Ocean.</title>
        <authorList>
            <person name="Wei M.J."/>
        </authorList>
    </citation>
    <scope>NUCLEOTIDE SEQUENCE</scope>
    <source>
        <strain evidence="3">PHK-P5</strain>
    </source>
</reference>
<dbReference type="RefSeq" id="WP_251933857.1">
    <property type="nucleotide sequence ID" value="NZ_CP098747.1"/>
</dbReference>
<name>A0ABY4W1S5_9PROT</name>
<dbReference type="InterPro" id="IPR042099">
    <property type="entry name" value="ANL_N_sf"/>
</dbReference>
<accession>A0ABY4W1S5</accession>
<sequence length="627" mass="66805">MTATLNKFTASFAGLSDVEKFEATAIEDWVPYQNIYQAFCDTVAAVPDKPALVAAPPGDPMADGVTISYSQLLGRVNQTAHLFKSAGLQPDETVTYLLPLCPQAIFTMLGAEAVGIVNAVNPMLEPEHILGIAKAANATVLVATGRALSPELWEKAAYVIEHMPSLKAVFVLGGGDECDGEKIKPFDQSMAVQEATTPEGALDRGMDEVVGYYHTGGTTGVPKLAPHTNRMQLSQIASTGFGMTYSTEDSLLAGLPLFHISGSIVAGLVPLLNGGKLVIASPMGFRDPLVIGNYWRLVEKYGITILGAVPTMLSALLNIPVGDANISTLRVGLTGGSAAPVEVLKAISDLSGVNMLEGYGMTEVTSFTTMQPPHGEPRFGSVGTRLPFVDIKAVMLDENNNVTRDAGVDEIGIIVMKGICVMPGYVQEEYNANAFTNEGWLISGDLGRIDADGYLWLTGRAKDLIIRSGHNIDPSIIEEALHEHPAVELAAAIGRPDNYTGEMPIAFVQLKPDMSATAEELQDFARERIPERAANPADLHIIDVMPLTGVGKIFKPALRQQAVEAVFSAEMEPLRSEADISVSVSNSNLHGTLATVAVKGGDEASLRAEIKDKLGPYTVKHEVVWSA</sequence>
<dbReference type="NCBIfam" id="NF005714">
    <property type="entry name" value="PRK07529.1"/>
    <property type="match status" value="1"/>
</dbReference>
<evidence type="ECO:0000313" key="3">
    <source>
        <dbReference type="EMBL" id="USG60922.1"/>
    </source>
</evidence>
<dbReference type="InterPro" id="IPR045851">
    <property type="entry name" value="AMP-bd_C_sf"/>
</dbReference>
<dbReference type="InterPro" id="IPR050237">
    <property type="entry name" value="ATP-dep_AMP-bd_enzyme"/>
</dbReference>
<dbReference type="InterPro" id="IPR000873">
    <property type="entry name" value="AMP-dep_synth/lig_dom"/>
</dbReference>
<dbReference type="Gene3D" id="3.40.50.12780">
    <property type="entry name" value="N-terminal domain of ligase-like"/>
    <property type="match status" value="1"/>
</dbReference>
<proteinExistence type="predicted"/>
<keyword evidence="4" id="KW-1185">Reference proteome</keyword>